<feature type="compositionally biased region" description="Basic and acidic residues" evidence="1">
    <location>
        <begin position="195"/>
        <end position="251"/>
    </location>
</feature>
<sequence>MDLDSVADELYRLPPERFVEARGRQAAAARKAGDRALAGRITALRRPTLSAWASNLLVRSEPDRAAELLRLGESLRQAVQELDRDRMRELGARRNRLVGALSRHVGELSGAAGRPLGETTLREIESTLQAVLADSDAAEQWAAGRLARPLTPPVGFTGAAVAGAARRPAPAAGPDDGAGSAAGRDGDGGTLLAEPAKRAPKEPRGGRAAAEPRRERPGKEQRERTARKGRGDEHLREHARARREAEAADRLAHELEDELRRAESEREDAGTRLKQAKEAAAAVATEVAEAQERLRTLRERLDEAEAGVDPARAALETARERVTDARRAARQARRRARTAADLADRFKAGS</sequence>
<reference evidence="3" key="1">
    <citation type="submission" date="2016-10" db="EMBL/GenBank/DDBJ databases">
        <authorList>
            <person name="Varghese N."/>
            <person name="Submissions S."/>
        </authorList>
    </citation>
    <scope>NUCLEOTIDE SEQUENCE [LARGE SCALE GENOMIC DNA]</scope>
    <source>
        <strain evidence="3">CGMCC 4.7042</strain>
    </source>
</reference>
<dbReference type="AlphaFoldDB" id="A0A1G9PV46"/>
<feature type="compositionally biased region" description="Low complexity" evidence="1">
    <location>
        <begin position="165"/>
        <end position="183"/>
    </location>
</feature>
<feature type="region of interest" description="Disordered" evidence="1">
    <location>
        <begin position="330"/>
        <end position="350"/>
    </location>
</feature>
<evidence type="ECO:0000256" key="1">
    <source>
        <dbReference type="SAM" id="MobiDB-lite"/>
    </source>
</evidence>
<organism evidence="2 3">
    <name type="scientific">Streptomyces wuyuanensis</name>
    <dbReference type="NCBI Taxonomy" id="1196353"/>
    <lineage>
        <taxon>Bacteria</taxon>
        <taxon>Bacillati</taxon>
        <taxon>Actinomycetota</taxon>
        <taxon>Actinomycetes</taxon>
        <taxon>Kitasatosporales</taxon>
        <taxon>Streptomycetaceae</taxon>
        <taxon>Streptomyces</taxon>
    </lineage>
</organism>
<dbReference type="OrthoDB" id="3541690at2"/>
<evidence type="ECO:0000313" key="2">
    <source>
        <dbReference type="EMBL" id="SDM01985.1"/>
    </source>
</evidence>
<feature type="region of interest" description="Disordered" evidence="1">
    <location>
        <begin position="165"/>
        <end position="251"/>
    </location>
</feature>
<dbReference type="GeneID" id="40828487"/>
<accession>A0A1G9PV46</accession>
<dbReference type="Proteomes" id="UP000199063">
    <property type="component" value="Unassembled WGS sequence"/>
</dbReference>
<dbReference type="RefSeq" id="WP_093652747.1">
    <property type="nucleotide sequence ID" value="NZ_FNHI01000003.1"/>
</dbReference>
<dbReference type="Gene3D" id="1.20.120.330">
    <property type="entry name" value="Nucleotidyltransferases domain 2"/>
    <property type="match status" value="1"/>
</dbReference>
<dbReference type="EMBL" id="FNHI01000003">
    <property type="protein sequence ID" value="SDM01985.1"/>
    <property type="molecule type" value="Genomic_DNA"/>
</dbReference>
<gene>
    <name evidence="2" type="ORF">SAMN05444921_10350</name>
</gene>
<name>A0A1G9PV46_9ACTN</name>
<dbReference type="STRING" id="1196353.SAMN05444921_10350"/>
<proteinExistence type="predicted"/>
<protein>
    <submittedName>
        <fullName evidence="2">Uncharacterized protein</fullName>
    </submittedName>
</protein>
<keyword evidence="3" id="KW-1185">Reference proteome</keyword>
<evidence type="ECO:0000313" key="3">
    <source>
        <dbReference type="Proteomes" id="UP000199063"/>
    </source>
</evidence>